<keyword evidence="9" id="KW-1185">Reference proteome</keyword>
<keyword evidence="2 7" id="KW-0812">Transmembrane</keyword>
<organism evidence="8 9">
    <name type="scientific">Natronosporangium hydrolyticum</name>
    <dbReference type="NCBI Taxonomy" id="2811111"/>
    <lineage>
        <taxon>Bacteria</taxon>
        <taxon>Bacillati</taxon>
        <taxon>Actinomycetota</taxon>
        <taxon>Actinomycetes</taxon>
        <taxon>Micromonosporales</taxon>
        <taxon>Micromonosporaceae</taxon>
        <taxon>Natronosporangium</taxon>
    </lineage>
</organism>
<feature type="transmembrane region" description="Helical" evidence="7">
    <location>
        <begin position="234"/>
        <end position="264"/>
    </location>
</feature>
<dbReference type="Gene3D" id="1.20.1080.10">
    <property type="entry name" value="Glycerol uptake facilitator protein"/>
    <property type="match status" value="1"/>
</dbReference>
<dbReference type="KEGG" id="nhy:JQS43_16570"/>
<evidence type="ECO:0000256" key="5">
    <source>
        <dbReference type="ARBA" id="ARBA00049660"/>
    </source>
</evidence>
<feature type="transmembrane region" description="Helical" evidence="7">
    <location>
        <begin position="111"/>
        <end position="137"/>
    </location>
</feature>
<evidence type="ECO:0000256" key="7">
    <source>
        <dbReference type="SAM" id="Phobius"/>
    </source>
</evidence>
<dbReference type="InterPro" id="IPR000292">
    <property type="entry name" value="For/NO2_transpt"/>
</dbReference>
<comment type="subcellular location">
    <subcellularLocation>
        <location evidence="1">Membrane</location>
        <topology evidence="1">Multi-pass membrane protein</topology>
    </subcellularLocation>
</comment>
<feature type="transmembrane region" description="Helical" evidence="7">
    <location>
        <begin position="36"/>
        <end position="55"/>
    </location>
</feature>
<dbReference type="RefSeq" id="WP_239675316.1">
    <property type="nucleotide sequence ID" value="NZ_CP070499.1"/>
</dbReference>
<dbReference type="Proteomes" id="UP000662857">
    <property type="component" value="Chromosome"/>
</dbReference>
<comment type="similarity">
    <text evidence="5">Belongs to the FNT transporter (TC 1.A.16) family.</text>
</comment>
<dbReference type="PANTHER" id="PTHR30520:SF6">
    <property type="entry name" value="FORMATE_NITRATE FAMILY TRANSPORTER (EUROFUNG)"/>
    <property type="match status" value="1"/>
</dbReference>
<feature type="transmembrane region" description="Helical" evidence="7">
    <location>
        <begin position="157"/>
        <end position="177"/>
    </location>
</feature>
<feature type="transmembrane region" description="Helical" evidence="7">
    <location>
        <begin position="75"/>
        <end position="99"/>
    </location>
</feature>
<evidence type="ECO:0000256" key="4">
    <source>
        <dbReference type="ARBA" id="ARBA00023136"/>
    </source>
</evidence>
<evidence type="ECO:0000256" key="1">
    <source>
        <dbReference type="ARBA" id="ARBA00004141"/>
    </source>
</evidence>
<evidence type="ECO:0000313" key="9">
    <source>
        <dbReference type="Proteomes" id="UP000662857"/>
    </source>
</evidence>
<evidence type="ECO:0000256" key="3">
    <source>
        <dbReference type="ARBA" id="ARBA00022989"/>
    </source>
</evidence>
<keyword evidence="4 7" id="KW-0472">Membrane</keyword>
<dbReference type="GO" id="GO:0005886">
    <property type="term" value="C:plasma membrane"/>
    <property type="evidence" value="ECO:0007669"/>
    <property type="project" value="TreeGrafter"/>
</dbReference>
<proteinExistence type="inferred from homology"/>
<sequence length="353" mass="36097">MREVSSGLDAYSPPEIAQRVEAFGVAKSAAPWWQTFMLGMLAGGFIGLGGLYYTFMTVGDGGWQRLAGGLVLSTGYMLAILAGAEVFTSNNLLAMAWASRKVSSWRVLRNWSIVLCANAVGAVGLAVIFLISGLPLAEDGAVGERAVALAAHSSSLGAMHAFGLGVLGNLFVCLAVWVSMAGRSVTDKVVGTILPLSALGALGLEHVVASLYLIPRGLLLQWLNPELVPEGVEVTVAGGLFSVFFVTLGNIFGGSLMVALAYYVTYLRPPPRSRGTASPEPSGLAAASGGRDSAGTDPAVTDPASPTNSDPTDSSATDHGATDNGATDNGATDNGATDNGGEPPGLGRDDSPP</sequence>
<gene>
    <name evidence="8" type="ORF">JQS43_16570</name>
</gene>
<feature type="region of interest" description="Disordered" evidence="6">
    <location>
        <begin position="271"/>
        <end position="353"/>
    </location>
</feature>
<dbReference type="EMBL" id="CP070499">
    <property type="protein sequence ID" value="QSB13236.1"/>
    <property type="molecule type" value="Genomic_DNA"/>
</dbReference>
<feature type="transmembrane region" description="Helical" evidence="7">
    <location>
        <begin position="189"/>
        <end position="214"/>
    </location>
</feature>
<feature type="compositionally biased region" description="Polar residues" evidence="6">
    <location>
        <begin position="324"/>
        <end position="337"/>
    </location>
</feature>
<evidence type="ECO:0000256" key="2">
    <source>
        <dbReference type="ARBA" id="ARBA00022692"/>
    </source>
</evidence>
<reference evidence="8" key="1">
    <citation type="submission" date="2021-02" db="EMBL/GenBank/DDBJ databases">
        <title>Natrosporangium hydrolyticum gen. nov., sp. nov, a haloalkaliphilic actinobacterium from a soda solonchak soil.</title>
        <authorList>
            <person name="Sorokin D.Y."/>
            <person name="Khijniak T.V."/>
            <person name="Zakharycheva A.P."/>
            <person name="Boueva O.V."/>
            <person name="Ariskina E.V."/>
            <person name="Hahnke R.L."/>
            <person name="Bunk B."/>
            <person name="Sproer C."/>
            <person name="Schumann P."/>
            <person name="Evtushenko L.I."/>
            <person name="Kublanov I.V."/>
        </authorList>
    </citation>
    <scope>NUCLEOTIDE SEQUENCE</scope>
    <source>
        <strain evidence="8">DSM 106523</strain>
    </source>
</reference>
<protein>
    <submittedName>
        <fullName evidence="8">Formate/nitrite transporter family protein</fullName>
    </submittedName>
</protein>
<evidence type="ECO:0000313" key="8">
    <source>
        <dbReference type="EMBL" id="QSB13236.1"/>
    </source>
</evidence>
<name>A0A895YFC3_9ACTN</name>
<keyword evidence="3 7" id="KW-1133">Transmembrane helix</keyword>
<dbReference type="Pfam" id="PF01226">
    <property type="entry name" value="Form_Nir_trans"/>
    <property type="match status" value="1"/>
</dbReference>
<feature type="compositionally biased region" description="Polar residues" evidence="6">
    <location>
        <begin position="304"/>
        <end position="317"/>
    </location>
</feature>
<evidence type="ECO:0000256" key="6">
    <source>
        <dbReference type="SAM" id="MobiDB-lite"/>
    </source>
</evidence>
<dbReference type="GO" id="GO:0015499">
    <property type="term" value="F:formate transmembrane transporter activity"/>
    <property type="evidence" value="ECO:0007669"/>
    <property type="project" value="TreeGrafter"/>
</dbReference>
<dbReference type="PANTHER" id="PTHR30520">
    <property type="entry name" value="FORMATE TRANSPORTER-RELATED"/>
    <property type="match status" value="1"/>
</dbReference>
<dbReference type="AlphaFoldDB" id="A0A895YFC3"/>
<accession>A0A895YFC3</accession>
<dbReference type="InterPro" id="IPR023271">
    <property type="entry name" value="Aquaporin-like"/>
</dbReference>